<evidence type="ECO:0000313" key="11">
    <source>
        <dbReference type="RefSeq" id="XP_029655089.1"/>
    </source>
</evidence>
<feature type="transmembrane region" description="Helical" evidence="9">
    <location>
        <begin position="32"/>
        <end position="50"/>
    </location>
</feature>
<dbReference type="GO" id="GO:0005921">
    <property type="term" value="C:gap junction"/>
    <property type="evidence" value="ECO:0007669"/>
    <property type="project" value="UniProtKB-UniRule"/>
</dbReference>
<dbReference type="Pfam" id="PF00876">
    <property type="entry name" value="Innexin"/>
    <property type="match status" value="1"/>
</dbReference>
<name>A0A6P7TS66_9MOLL</name>
<comment type="subcellular location">
    <subcellularLocation>
        <location evidence="1 9">Cell membrane</location>
        <topology evidence="1 9">Multi-pass membrane protein</topology>
    </subcellularLocation>
</comment>
<keyword evidence="5 9" id="KW-1133">Transmembrane helix</keyword>
<dbReference type="GO" id="GO:0034220">
    <property type="term" value="P:monoatomic ion transmembrane transport"/>
    <property type="evidence" value="ECO:0007669"/>
    <property type="project" value="UniProtKB-KW"/>
</dbReference>
<dbReference type="AlphaFoldDB" id="A0A6P7TS66"/>
<evidence type="ECO:0000256" key="9">
    <source>
        <dbReference type="RuleBase" id="RU010713"/>
    </source>
</evidence>
<dbReference type="PANTHER" id="PTHR11893:SF36">
    <property type="entry name" value="INNEXIN-5"/>
    <property type="match status" value="1"/>
</dbReference>
<organism evidence="10 11">
    <name type="scientific">Octopus sinensis</name>
    <name type="common">East Asian common octopus</name>
    <dbReference type="NCBI Taxonomy" id="2607531"/>
    <lineage>
        <taxon>Eukaryota</taxon>
        <taxon>Metazoa</taxon>
        <taxon>Spiralia</taxon>
        <taxon>Lophotrochozoa</taxon>
        <taxon>Mollusca</taxon>
        <taxon>Cephalopoda</taxon>
        <taxon>Coleoidea</taxon>
        <taxon>Octopodiformes</taxon>
        <taxon>Octopoda</taxon>
        <taxon>Incirrata</taxon>
        <taxon>Octopodidae</taxon>
        <taxon>Octopus</taxon>
    </lineage>
</organism>
<evidence type="ECO:0000256" key="7">
    <source>
        <dbReference type="ARBA" id="ARBA00023136"/>
    </source>
</evidence>
<evidence type="ECO:0000256" key="1">
    <source>
        <dbReference type="ARBA" id="ARBA00004651"/>
    </source>
</evidence>
<proteinExistence type="inferred from homology"/>
<evidence type="ECO:0000313" key="10">
    <source>
        <dbReference type="Proteomes" id="UP000515154"/>
    </source>
</evidence>
<comment type="function">
    <text evidence="9">Structural component of the gap junctions.</text>
</comment>
<keyword evidence="8 9" id="KW-0407">Ion channel</keyword>
<sequence length="390" mass="45393">MPGELIRTFATVAASQTLSTDDDGIDRLNHRYTVIILIIFSIIVSTKQYVGEPISCWCYDSCREESHVEYMNKVCWVKNTYYYPIRRDLPLPGTEETNNLEISYYQWVPLILLAQAILFYIPGMIWRSFNRKSGITIQNIIDAAEMFQSTLRIDEKDKIAKHVTRYIDNYLDHQQIAKTIFGRLGCFTSGRYVSILYLITKLLYVANTVVQLVLLDSFLGSEYGMYGFKMIRGLISGVDQINLTPGFPTITMCDFDVRKLGAVHNYRVQCVLPINLFNEKIFIFIWFWLVITAILTCINFVLWFFALMLPLSRYRFIKKHLRLAGKYSSATERRRCREFVSNFIMTDGVLILHLISKNSSDIITSQIVGAMWENYRQYKPFMSEYTDGEI</sequence>
<dbReference type="KEGG" id="osn:115228705"/>
<feature type="transmembrane region" description="Helical" evidence="9">
    <location>
        <begin position="104"/>
        <end position="126"/>
    </location>
</feature>
<accession>A0A6P7TS66</accession>
<feature type="transmembrane region" description="Helical" evidence="9">
    <location>
        <begin position="192"/>
        <end position="215"/>
    </location>
</feature>
<dbReference type="InterPro" id="IPR000990">
    <property type="entry name" value="Innexin"/>
</dbReference>
<evidence type="ECO:0000256" key="6">
    <source>
        <dbReference type="ARBA" id="ARBA00023065"/>
    </source>
</evidence>
<dbReference type="PANTHER" id="PTHR11893">
    <property type="entry name" value="INNEXIN"/>
    <property type="match status" value="1"/>
</dbReference>
<evidence type="ECO:0000256" key="2">
    <source>
        <dbReference type="ARBA" id="ARBA00022448"/>
    </source>
</evidence>
<keyword evidence="10" id="KW-1185">Reference proteome</keyword>
<comment type="similarity">
    <text evidence="9">Belongs to the pannexin family.</text>
</comment>
<dbReference type="RefSeq" id="XP_029655089.1">
    <property type="nucleotide sequence ID" value="XM_029799229.1"/>
</dbReference>
<evidence type="ECO:0000256" key="3">
    <source>
        <dbReference type="ARBA" id="ARBA00022475"/>
    </source>
</evidence>
<evidence type="ECO:0000256" key="4">
    <source>
        <dbReference type="ARBA" id="ARBA00022692"/>
    </source>
</evidence>
<keyword evidence="7 9" id="KW-0472">Membrane</keyword>
<dbReference type="PRINTS" id="PR01262">
    <property type="entry name" value="INNEXIN"/>
</dbReference>
<keyword evidence="2 9" id="KW-0813">Transport</keyword>
<keyword evidence="3" id="KW-1003">Cell membrane</keyword>
<keyword evidence="6 9" id="KW-0406">Ion transport</keyword>
<dbReference type="PROSITE" id="PS51013">
    <property type="entry name" value="PANNEXIN"/>
    <property type="match status" value="1"/>
</dbReference>
<gene>
    <name evidence="11" type="primary">LOC115228705</name>
    <name evidence="9" type="synonym">inx</name>
</gene>
<evidence type="ECO:0000256" key="8">
    <source>
        <dbReference type="ARBA" id="ARBA00023303"/>
    </source>
</evidence>
<reference evidence="11" key="1">
    <citation type="submission" date="2025-08" db="UniProtKB">
        <authorList>
            <consortium name="RefSeq"/>
        </authorList>
    </citation>
    <scope>IDENTIFICATION</scope>
</reference>
<dbReference type="Proteomes" id="UP000515154">
    <property type="component" value="Unplaced"/>
</dbReference>
<feature type="transmembrane region" description="Helical" evidence="9">
    <location>
        <begin position="281"/>
        <end position="309"/>
    </location>
</feature>
<keyword evidence="4 9" id="KW-0812">Transmembrane</keyword>
<protein>
    <recommendedName>
        <fullName evidence="9">Innexin</fullName>
    </recommendedName>
</protein>
<dbReference type="GO" id="GO:0005886">
    <property type="term" value="C:plasma membrane"/>
    <property type="evidence" value="ECO:0007669"/>
    <property type="project" value="UniProtKB-SubCell"/>
</dbReference>
<evidence type="ECO:0000256" key="5">
    <source>
        <dbReference type="ARBA" id="ARBA00022989"/>
    </source>
</evidence>